<feature type="transmembrane region" description="Helical" evidence="2">
    <location>
        <begin position="6"/>
        <end position="27"/>
    </location>
</feature>
<protein>
    <recommendedName>
        <fullName evidence="3">Insulin-like domain-containing protein</fullName>
    </recommendedName>
</protein>
<comment type="caution">
    <text evidence="4">The sequence shown here is derived from an EMBL/GenBank/DDBJ whole genome shotgun (WGS) entry which is preliminary data.</text>
</comment>
<keyword evidence="2" id="KW-0472">Membrane</keyword>
<dbReference type="InterPro" id="IPR036438">
    <property type="entry name" value="Insulin-like_sf"/>
</dbReference>
<name>A0ABR1ECW5_NECAM</name>
<evidence type="ECO:0000313" key="5">
    <source>
        <dbReference type="Proteomes" id="UP001303046"/>
    </source>
</evidence>
<reference evidence="4 5" key="1">
    <citation type="submission" date="2023-08" db="EMBL/GenBank/DDBJ databases">
        <title>A Necator americanus chromosomal reference genome.</title>
        <authorList>
            <person name="Ilik V."/>
            <person name="Petrzelkova K.J."/>
            <person name="Pardy F."/>
            <person name="Fuh T."/>
            <person name="Niatou-Singa F.S."/>
            <person name="Gouil Q."/>
            <person name="Baker L."/>
            <person name="Ritchie M.E."/>
            <person name="Jex A.R."/>
            <person name="Gazzola D."/>
            <person name="Li H."/>
            <person name="Toshio Fujiwara R."/>
            <person name="Zhan B."/>
            <person name="Aroian R.V."/>
            <person name="Pafco B."/>
            <person name="Schwarz E.M."/>
        </authorList>
    </citation>
    <scope>NUCLEOTIDE SEQUENCE [LARGE SCALE GENOMIC DNA]</scope>
    <source>
        <strain evidence="4 5">Aroian</strain>
        <tissue evidence="4">Whole animal</tissue>
    </source>
</reference>
<gene>
    <name evidence="4" type="primary">Necator_chrX.g22008</name>
    <name evidence="4" type="ORF">RB195_021847</name>
</gene>
<dbReference type="Gene3D" id="1.10.100.10">
    <property type="entry name" value="Insulin-like"/>
    <property type="match status" value="1"/>
</dbReference>
<evidence type="ECO:0000256" key="2">
    <source>
        <dbReference type="SAM" id="Phobius"/>
    </source>
</evidence>
<keyword evidence="1" id="KW-0732">Signal</keyword>
<evidence type="ECO:0000259" key="3">
    <source>
        <dbReference type="SMART" id="SM00078"/>
    </source>
</evidence>
<dbReference type="EMBL" id="JAVFWL010000006">
    <property type="protein sequence ID" value="KAK6760532.1"/>
    <property type="molecule type" value="Genomic_DNA"/>
</dbReference>
<dbReference type="InterPro" id="IPR016179">
    <property type="entry name" value="Insulin-like"/>
</dbReference>
<dbReference type="SUPFAM" id="SSF56994">
    <property type="entry name" value="Insulin-like"/>
    <property type="match status" value="1"/>
</dbReference>
<dbReference type="Pfam" id="PF00049">
    <property type="entry name" value="Insulin"/>
    <property type="match status" value="1"/>
</dbReference>
<proteinExistence type="predicted"/>
<feature type="domain" description="Insulin-like" evidence="3">
    <location>
        <begin position="23"/>
        <end position="84"/>
    </location>
</feature>
<accession>A0ABR1ECW5</accession>
<keyword evidence="2" id="KW-0812">Transmembrane</keyword>
<sequence length="111" mass="12377">MQPSVCLMVVIAFICVVDGGLLIRMCGKRLSMIMEKMCTRAGEVSACYAGLSDYDDHTMDGQVAGIAEKCCTDRCAYDQLHKYCCSKEEADSYYEIVRGRTDGVQHEDNQQ</sequence>
<dbReference type="Proteomes" id="UP001303046">
    <property type="component" value="Unassembled WGS sequence"/>
</dbReference>
<dbReference type="SMART" id="SM00078">
    <property type="entry name" value="IlGF"/>
    <property type="match status" value="1"/>
</dbReference>
<evidence type="ECO:0000256" key="1">
    <source>
        <dbReference type="ARBA" id="ARBA00022729"/>
    </source>
</evidence>
<keyword evidence="5" id="KW-1185">Reference proteome</keyword>
<evidence type="ECO:0000313" key="4">
    <source>
        <dbReference type="EMBL" id="KAK6760532.1"/>
    </source>
</evidence>
<organism evidence="4 5">
    <name type="scientific">Necator americanus</name>
    <name type="common">Human hookworm</name>
    <dbReference type="NCBI Taxonomy" id="51031"/>
    <lineage>
        <taxon>Eukaryota</taxon>
        <taxon>Metazoa</taxon>
        <taxon>Ecdysozoa</taxon>
        <taxon>Nematoda</taxon>
        <taxon>Chromadorea</taxon>
        <taxon>Rhabditida</taxon>
        <taxon>Rhabditina</taxon>
        <taxon>Rhabditomorpha</taxon>
        <taxon>Strongyloidea</taxon>
        <taxon>Ancylostomatidae</taxon>
        <taxon>Bunostominae</taxon>
        <taxon>Necator</taxon>
    </lineage>
</organism>
<keyword evidence="2" id="KW-1133">Transmembrane helix</keyword>